<accession>A0A1E3QK35</accession>
<proteinExistence type="predicted"/>
<gene>
    <name evidence="1" type="ORF">BABINDRAFT_177633</name>
</gene>
<organism evidence="1 2">
    <name type="scientific">Babjeviella inositovora NRRL Y-12698</name>
    <dbReference type="NCBI Taxonomy" id="984486"/>
    <lineage>
        <taxon>Eukaryota</taxon>
        <taxon>Fungi</taxon>
        <taxon>Dikarya</taxon>
        <taxon>Ascomycota</taxon>
        <taxon>Saccharomycotina</taxon>
        <taxon>Pichiomycetes</taxon>
        <taxon>Serinales incertae sedis</taxon>
        <taxon>Babjeviella</taxon>
    </lineage>
</organism>
<dbReference type="GeneID" id="30148894"/>
<protein>
    <submittedName>
        <fullName evidence="1">Uncharacterized protein</fullName>
    </submittedName>
</protein>
<dbReference type="RefSeq" id="XP_018983373.1">
    <property type="nucleotide sequence ID" value="XM_019131041.1"/>
</dbReference>
<dbReference type="EMBL" id="KV454437">
    <property type="protein sequence ID" value="ODQ78045.1"/>
    <property type="molecule type" value="Genomic_DNA"/>
</dbReference>
<dbReference type="Pfam" id="PF14078">
    <property type="entry name" value="DUF4259"/>
    <property type="match status" value="1"/>
</dbReference>
<dbReference type="AlphaFoldDB" id="A0A1E3QK35"/>
<dbReference type="InterPro" id="IPR025355">
    <property type="entry name" value="DUF4259"/>
</dbReference>
<reference evidence="2" key="1">
    <citation type="submission" date="2016-05" db="EMBL/GenBank/DDBJ databases">
        <title>Comparative genomics of biotechnologically important yeasts.</title>
        <authorList>
            <consortium name="DOE Joint Genome Institute"/>
            <person name="Riley R."/>
            <person name="Haridas S."/>
            <person name="Wolfe K.H."/>
            <person name="Lopes M.R."/>
            <person name="Hittinger C.T."/>
            <person name="Goker M."/>
            <person name="Salamov A."/>
            <person name="Wisecaver J."/>
            <person name="Long T.M."/>
            <person name="Aerts A.L."/>
            <person name="Barry K."/>
            <person name="Choi C."/>
            <person name="Clum A."/>
            <person name="Coughlan A.Y."/>
            <person name="Deshpande S."/>
            <person name="Douglass A.P."/>
            <person name="Hanson S.J."/>
            <person name="Klenk H.-P."/>
            <person name="Labutti K."/>
            <person name="Lapidus A."/>
            <person name="Lindquist E."/>
            <person name="Lipzen A."/>
            <person name="Meier-Kolthoff J.P."/>
            <person name="Ohm R.A."/>
            <person name="Otillar R.P."/>
            <person name="Pangilinan J."/>
            <person name="Peng Y."/>
            <person name="Rokas A."/>
            <person name="Rosa C.A."/>
            <person name="Scheuner C."/>
            <person name="Sibirny A.A."/>
            <person name="Slot J.C."/>
            <person name="Stielow J.B."/>
            <person name="Sun H."/>
            <person name="Kurtzman C.P."/>
            <person name="Blackwell M."/>
            <person name="Grigoriev I.V."/>
            <person name="Jeffries T.W."/>
        </authorList>
    </citation>
    <scope>NUCLEOTIDE SEQUENCE [LARGE SCALE GENOMIC DNA]</scope>
    <source>
        <strain evidence="2">NRRL Y-12698</strain>
    </source>
</reference>
<evidence type="ECO:0000313" key="1">
    <source>
        <dbReference type="EMBL" id="ODQ78045.1"/>
    </source>
</evidence>
<keyword evidence="2" id="KW-1185">Reference proteome</keyword>
<name>A0A1E3QK35_9ASCO</name>
<dbReference type="Proteomes" id="UP000094336">
    <property type="component" value="Unassembled WGS sequence"/>
</dbReference>
<evidence type="ECO:0000313" key="2">
    <source>
        <dbReference type="Proteomes" id="UP000094336"/>
    </source>
</evidence>
<sequence>MGTWDYGYFDSDIMLDAYGNVQNPSRVKEPFRHLVSELEKDSTSKYLEDAEYSIITALLTAIWRFPSTSGGLLDPEFTRYIKPYYVQQLKELAEKHRPEAEVFGLES</sequence>